<evidence type="ECO:0000256" key="4">
    <source>
        <dbReference type="ARBA" id="ARBA00022692"/>
    </source>
</evidence>
<feature type="transmembrane region" description="Helical" evidence="7">
    <location>
        <begin position="98"/>
        <end position="116"/>
    </location>
</feature>
<evidence type="ECO:0000256" key="1">
    <source>
        <dbReference type="ARBA" id="ARBA00004651"/>
    </source>
</evidence>
<dbReference type="GO" id="GO:0005886">
    <property type="term" value="C:plasma membrane"/>
    <property type="evidence" value="ECO:0007669"/>
    <property type="project" value="UniProtKB-SubCell"/>
</dbReference>
<dbReference type="EMBL" id="CAFAZX010000090">
    <property type="protein sequence ID" value="CAB4845123.1"/>
    <property type="molecule type" value="Genomic_DNA"/>
</dbReference>
<dbReference type="EMBL" id="CAFBOJ010000046">
    <property type="protein sequence ID" value="CAB4977731.1"/>
    <property type="molecule type" value="Genomic_DNA"/>
</dbReference>
<dbReference type="NCBIfam" id="TIGR01528">
    <property type="entry name" value="NMN_trans_PnuC"/>
    <property type="match status" value="1"/>
</dbReference>
<evidence type="ECO:0000256" key="2">
    <source>
        <dbReference type="ARBA" id="ARBA00022448"/>
    </source>
</evidence>
<keyword evidence="6 7" id="KW-0472">Membrane</keyword>
<dbReference type="Pfam" id="PF04973">
    <property type="entry name" value="NMN_transporter"/>
    <property type="match status" value="1"/>
</dbReference>
<evidence type="ECO:0000256" key="3">
    <source>
        <dbReference type="ARBA" id="ARBA00022475"/>
    </source>
</evidence>
<dbReference type="GO" id="GO:0034257">
    <property type="term" value="F:nicotinamide riboside transmembrane transporter activity"/>
    <property type="evidence" value="ECO:0007669"/>
    <property type="project" value="InterPro"/>
</dbReference>
<feature type="transmembrane region" description="Helical" evidence="7">
    <location>
        <begin position="163"/>
        <end position="186"/>
    </location>
</feature>
<dbReference type="InterPro" id="IPR006419">
    <property type="entry name" value="NMN_transpt_PnuC"/>
</dbReference>
<dbReference type="PANTHER" id="PTHR36122:SF2">
    <property type="entry name" value="NICOTINAMIDE RIBOSIDE TRANSPORTER PNUC"/>
    <property type="match status" value="1"/>
</dbReference>
<evidence type="ECO:0000313" key="8">
    <source>
        <dbReference type="EMBL" id="CAB4766528.1"/>
    </source>
</evidence>
<keyword evidence="4 7" id="KW-0812">Transmembrane</keyword>
<accession>A0A6J7BLQ3</accession>
<dbReference type="EMBL" id="CAEZZR010000016">
    <property type="protein sequence ID" value="CAB4766528.1"/>
    <property type="molecule type" value="Genomic_DNA"/>
</dbReference>
<evidence type="ECO:0000313" key="10">
    <source>
        <dbReference type="EMBL" id="CAB4977731.1"/>
    </source>
</evidence>
<organism evidence="9">
    <name type="scientific">freshwater metagenome</name>
    <dbReference type="NCBI Taxonomy" id="449393"/>
    <lineage>
        <taxon>unclassified sequences</taxon>
        <taxon>metagenomes</taxon>
        <taxon>ecological metagenomes</taxon>
    </lineage>
</organism>
<protein>
    <submittedName>
        <fullName evidence="9">Unannotated protein</fullName>
    </submittedName>
</protein>
<keyword evidence="3" id="KW-1003">Cell membrane</keyword>
<evidence type="ECO:0000256" key="5">
    <source>
        <dbReference type="ARBA" id="ARBA00022989"/>
    </source>
</evidence>
<feature type="transmembrane region" description="Helical" evidence="7">
    <location>
        <begin position="12"/>
        <end position="37"/>
    </location>
</feature>
<proteinExistence type="predicted"/>
<sequence>MKIDLMATVFTAWNYDLSFLELFAFLTSLMGVGLAVMGPRKTWHWWNISSALYGILFLQEKYFASAALQIIFIVGGIWGWFGWGAKGATPAKLSPKERVQWCGIFLLSWAVLYPVLKKIGAAASLTDAFGFVGSAIAQLWMVLEKYEAWPLWFVVDAVYTYQFFHGGQYLTALLYLIFVGLAVAGWRTWLKKADASPAIGAQ</sequence>
<feature type="transmembrane region" description="Helical" evidence="7">
    <location>
        <begin position="123"/>
        <end position="143"/>
    </location>
</feature>
<evidence type="ECO:0000256" key="7">
    <source>
        <dbReference type="SAM" id="Phobius"/>
    </source>
</evidence>
<evidence type="ECO:0000313" key="9">
    <source>
        <dbReference type="EMBL" id="CAB4845123.1"/>
    </source>
</evidence>
<gene>
    <name evidence="8" type="ORF">UFOPK2907_00285</name>
    <name evidence="9" type="ORF">UFOPK3241_01246</name>
    <name evidence="10" type="ORF">UFOPK3937_00555</name>
</gene>
<reference evidence="9" key="1">
    <citation type="submission" date="2020-05" db="EMBL/GenBank/DDBJ databases">
        <authorList>
            <person name="Chiriac C."/>
            <person name="Salcher M."/>
            <person name="Ghai R."/>
            <person name="Kavagutti S V."/>
        </authorList>
    </citation>
    <scope>NUCLEOTIDE SEQUENCE</scope>
</reference>
<dbReference type="AlphaFoldDB" id="A0A6J7BLQ3"/>
<comment type="subcellular location">
    <subcellularLocation>
        <location evidence="1">Cell membrane</location>
        <topology evidence="1">Multi-pass membrane protein</topology>
    </subcellularLocation>
</comment>
<name>A0A6J7BLQ3_9ZZZZ</name>
<keyword evidence="2" id="KW-0813">Transport</keyword>
<keyword evidence="5 7" id="KW-1133">Transmembrane helix</keyword>
<dbReference type="PANTHER" id="PTHR36122">
    <property type="entry name" value="NICOTINAMIDE RIBOSIDE TRANSPORTER PNUC"/>
    <property type="match status" value="1"/>
</dbReference>
<feature type="transmembrane region" description="Helical" evidence="7">
    <location>
        <begin position="66"/>
        <end position="83"/>
    </location>
</feature>
<evidence type="ECO:0000256" key="6">
    <source>
        <dbReference type="ARBA" id="ARBA00023136"/>
    </source>
</evidence>